<feature type="region of interest" description="Disordered" evidence="1">
    <location>
        <begin position="77"/>
        <end position="97"/>
    </location>
</feature>
<dbReference type="AlphaFoldDB" id="A0AAD4Y945"/>
<reference evidence="3" key="1">
    <citation type="submission" date="2022-03" db="EMBL/GenBank/DDBJ databases">
        <title>Genomic analyses of argali, domestic sheep and their hybrids provide insights into chromosomal evolution, heterosis and genetic basis of agronomic traits.</title>
        <authorList>
            <person name="Li M."/>
        </authorList>
    </citation>
    <scope>NUCLEOTIDE SEQUENCE</scope>
    <source>
        <strain evidence="3">CAU-MHL-2022a</strain>
        <tissue evidence="3">Skin</tissue>
    </source>
</reference>
<organism evidence="3 4">
    <name type="scientific">Ovis ammon polii</name>
    <dbReference type="NCBI Taxonomy" id="230172"/>
    <lineage>
        <taxon>Eukaryota</taxon>
        <taxon>Metazoa</taxon>
        <taxon>Chordata</taxon>
        <taxon>Craniata</taxon>
        <taxon>Vertebrata</taxon>
        <taxon>Euteleostomi</taxon>
        <taxon>Mammalia</taxon>
        <taxon>Eutheria</taxon>
        <taxon>Laurasiatheria</taxon>
        <taxon>Artiodactyla</taxon>
        <taxon>Ruminantia</taxon>
        <taxon>Pecora</taxon>
        <taxon>Bovidae</taxon>
        <taxon>Caprinae</taxon>
        <taxon>Ovis</taxon>
    </lineage>
</organism>
<feature type="signal peptide" evidence="2">
    <location>
        <begin position="1"/>
        <end position="24"/>
    </location>
</feature>
<comment type="caution">
    <text evidence="3">The sequence shown here is derived from an EMBL/GenBank/DDBJ whole genome shotgun (WGS) entry which is preliminary data.</text>
</comment>
<protein>
    <submittedName>
        <fullName evidence="3">Uncharacterized protein</fullName>
    </submittedName>
</protein>
<evidence type="ECO:0000256" key="2">
    <source>
        <dbReference type="SAM" id="SignalP"/>
    </source>
</evidence>
<evidence type="ECO:0000256" key="1">
    <source>
        <dbReference type="SAM" id="MobiDB-lite"/>
    </source>
</evidence>
<accession>A0AAD4Y945</accession>
<proteinExistence type="predicted"/>
<evidence type="ECO:0000313" key="3">
    <source>
        <dbReference type="EMBL" id="KAI4538737.1"/>
    </source>
</evidence>
<keyword evidence="2" id="KW-0732">Signal</keyword>
<keyword evidence="4" id="KW-1185">Reference proteome</keyword>
<feature type="chain" id="PRO_5041978251" evidence="2">
    <location>
        <begin position="25"/>
        <end position="307"/>
    </location>
</feature>
<sequence length="307" mass="33484">MPPAPALGLIGATVLVLPAHQLLGIVPKPERTSVNPENAHSGSAPSAYSSLKKASWAKTVECFQGCNVGSSYLSGGENGSAEHPPSAENKASVQGPNFTMTNDSGFKPFSQEGYRCSRYFGENVECTSSSLHSLAGLLLSPDLLKLYVGFEMTTFPDKARSFFFVSIHTAGLRNQKFPISTQDPLKARAKPVHPMLNRKKESRGSDRCGDDTIYLRGLPGYLKEAGGTIPRIFSLNREVIFSPNEMAQLLEAEWGWMSEWGYSEDHSVKLALNLKLPLLTPGAYLGTFEGRSIQGLNPGMRTEEKRK</sequence>
<gene>
    <name evidence="3" type="ORF">MG293_011004</name>
</gene>
<name>A0AAD4Y945_OVIAM</name>
<evidence type="ECO:0000313" key="4">
    <source>
        <dbReference type="Proteomes" id="UP001214576"/>
    </source>
</evidence>
<dbReference type="Proteomes" id="UP001214576">
    <property type="component" value="Unassembled WGS sequence"/>
</dbReference>
<dbReference type="EMBL" id="JAKZEL010000012">
    <property type="protein sequence ID" value="KAI4538737.1"/>
    <property type="molecule type" value="Genomic_DNA"/>
</dbReference>